<feature type="transmembrane region" description="Helical" evidence="2">
    <location>
        <begin position="20"/>
        <end position="40"/>
    </location>
</feature>
<accession>A0ABN3NA87</accession>
<feature type="region of interest" description="Disordered" evidence="1">
    <location>
        <begin position="43"/>
        <end position="62"/>
    </location>
</feature>
<comment type="caution">
    <text evidence="3">The sequence shown here is derived from an EMBL/GenBank/DDBJ whole genome shotgun (WGS) entry which is preliminary data.</text>
</comment>
<dbReference type="EMBL" id="BAAASR010000049">
    <property type="protein sequence ID" value="GAA2517661.1"/>
    <property type="molecule type" value="Genomic_DNA"/>
</dbReference>
<evidence type="ECO:0008006" key="5">
    <source>
        <dbReference type="Google" id="ProtNLM"/>
    </source>
</evidence>
<evidence type="ECO:0000256" key="1">
    <source>
        <dbReference type="SAM" id="MobiDB-lite"/>
    </source>
</evidence>
<evidence type="ECO:0000256" key="2">
    <source>
        <dbReference type="SAM" id="Phobius"/>
    </source>
</evidence>
<protein>
    <recommendedName>
        <fullName evidence="5">MFS transporter</fullName>
    </recommendedName>
</protein>
<reference evidence="3 4" key="1">
    <citation type="journal article" date="2019" name="Int. J. Syst. Evol. Microbiol.">
        <title>The Global Catalogue of Microorganisms (GCM) 10K type strain sequencing project: providing services to taxonomists for standard genome sequencing and annotation.</title>
        <authorList>
            <consortium name="The Broad Institute Genomics Platform"/>
            <consortium name="The Broad Institute Genome Sequencing Center for Infectious Disease"/>
            <person name="Wu L."/>
            <person name="Ma J."/>
        </authorList>
    </citation>
    <scope>NUCLEOTIDE SEQUENCE [LARGE SCALE GENOMIC DNA]</scope>
    <source>
        <strain evidence="3 4">JCM 5062</strain>
    </source>
</reference>
<dbReference type="Proteomes" id="UP001499942">
    <property type="component" value="Unassembled WGS sequence"/>
</dbReference>
<keyword evidence="2" id="KW-1133">Transmembrane helix</keyword>
<gene>
    <name evidence="3" type="ORF">GCM10010393_58210</name>
</gene>
<keyword evidence="2" id="KW-0812">Transmembrane</keyword>
<proteinExistence type="predicted"/>
<keyword evidence="4" id="KW-1185">Reference proteome</keyword>
<sequence length="62" mass="6313">MLPGMIGVLWLGDASRPGLAWLAVLGFVLAVAGAVAVAWFGAPESEPPRGAEEEPGELARVG</sequence>
<name>A0ABN3NA87_9ACTN</name>
<evidence type="ECO:0000313" key="4">
    <source>
        <dbReference type="Proteomes" id="UP001499942"/>
    </source>
</evidence>
<organism evidence="3 4">
    <name type="scientific">Streptomyces gobitricini</name>
    <dbReference type="NCBI Taxonomy" id="68211"/>
    <lineage>
        <taxon>Bacteria</taxon>
        <taxon>Bacillati</taxon>
        <taxon>Actinomycetota</taxon>
        <taxon>Actinomycetes</taxon>
        <taxon>Kitasatosporales</taxon>
        <taxon>Streptomycetaceae</taxon>
        <taxon>Streptomyces</taxon>
    </lineage>
</organism>
<evidence type="ECO:0000313" key="3">
    <source>
        <dbReference type="EMBL" id="GAA2517661.1"/>
    </source>
</evidence>
<keyword evidence="2" id="KW-0472">Membrane</keyword>